<organism evidence="4 5">
    <name type="scientific">Vineibacter terrae</name>
    <dbReference type="NCBI Taxonomy" id="2586908"/>
    <lineage>
        <taxon>Bacteria</taxon>
        <taxon>Pseudomonadati</taxon>
        <taxon>Pseudomonadota</taxon>
        <taxon>Alphaproteobacteria</taxon>
        <taxon>Hyphomicrobiales</taxon>
        <taxon>Vineibacter</taxon>
    </lineage>
</organism>
<dbReference type="Pfam" id="PF02661">
    <property type="entry name" value="Fic"/>
    <property type="match status" value="1"/>
</dbReference>
<dbReference type="AlphaFoldDB" id="A0A5C8PU95"/>
<dbReference type="PANTHER" id="PTHR13504:SF38">
    <property type="entry name" value="FIDO DOMAIN-CONTAINING PROTEIN"/>
    <property type="match status" value="1"/>
</dbReference>
<evidence type="ECO:0000259" key="3">
    <source>
        <dbReference type="PROSITE" id="PS51459"/>
    </source>
</evidence>
<protein>
    <submittedName>
        <fullName evidence="4">Fic family protein</fullName>
    </submittedName>
</protein>
<accession>A0A5C8PU95</accession>
<feature type="binding site" evidence="2">
    <location>
        <begin position="223"/>
        <end position="230"/>
    </location>
    <ligand>
        <name>ATP</name>
        <dbReference type="ChEBI" id="CHEBI:30616"/>
    </ligand>
</feature>
<dbReference type="GO" id="GO:0005524">
    <property type="term" value="F:ATP binding"/>
    <property type="evidence" value="ECO:0007669"/>
    <property type="project" value="UniProtKB-KW"/>
</dbReference>
<proteinExistence type="predicted"/>
<dbReference type="PANTHER" id="PTHR13504">
    <property type="entry name" value="FIDO DOMAIN-CONTAINING PROTEIN DDB_G0283145"/>
    <property type="match status" value="1"/>
</dbReference>
<gene>
    <name evidence="4" type="ORF">FHP25_05530</name>
</gene>
<reference evidence="4 5" key="1">
    <citation type="submission" date="2019-06" db="EMBL/GenBank/DDBJ databases">
        <title>New taxonomy in bacterial strain CC-CFT640, isolated from vineyard.</title>
        <authorList>
            <person name="Lin S.-Y."/>
            <person name="Tsai C.-F."/>
            <person name="Young C.-C."/>
        </authorList>
    </citation>
    <scope>NUCLEOTIDE SEQUENCE [LARGE SCALE GENOMIC DNA]</scope>
    <source>
        <strain evidence="4 5">CC-CFT640</strain>
    </source>
</reference>
<keyword evidence="5" id="KW-1185">Reference proteome</keyword>
<dbReference type="SUPFAM" id="SSF140931">
    <property type="entry name" value="Fic-like"/>
    <property type="match status" value="1"/>
</dbReference>
<name>A0A5C8PU95_9HYPH</name>
<comment type="caution">
    <text evidence="4">The sequence shown here is derived from an EMBL/GenBank/DDBJ whole genome shotgun (WGS) entry which is preliminary data.</text>
</comment>
<sequence length="406" mass="45845">MGEARSAKEPAIESVQRIEPARLEDLPEALSDIVAELAAASAKLGHSLHPRTAGNLAGLVRIMNTYYSNLIEGHDTRPKDIERALAGQFHRDKERRDLQVEAAAHVRVQAAIDLMNAEDRLPEPTSVEFIQWLHREFYRDAPEAMLRVGDNDRDFLMEPGVWRSRPEQDVAVGRHLPPSSHRVPDFIAYFSERYRSDRLGKAARILAIPAAHHRFNYIHPFPDGNGRVSRLMSHAMAHLAGIGAHGLWSISRGLVRGLESRGDYKRMMDHADMPRQGDLDGRGNLSQRALIDFTAWFLRVCLDQVTFMSSLFELDTLARRLRAYVERSESLKPEATRLLEEALIRGEFERGEIPRITGLPERTARRVFNDVVAAGLLASETPKGRVSLRFPVDTLDLLFPRLFSAS</sequence>
<evidence type="ECO:0000313" key="4">
    <source>
        <dbReference type="EMBL" id="TXL80487.1"/>
    </source>
</evidence>
<dbReference type="InterPro" id="IPR003812">
    <property type="entry name" value="Fido"/>
</dbReference>
<keyword evidence="2" id="KW-0547">Nucleotide-binding</keyword>
<dbReference type="PROSITE" id="PS51459">
    <property type="entry name" value="FIDO"/>
    <property type="match status" value="1"/>
</dbReference>
<dbReference type="InterPro" id="IPR040198">
    <property type="entry name" value="Fido_containing"/>
</dbReference>
<dbReference type="EMBL" id="VDUZ01000004">
    <property type="protein sequence ID" value="TXL80487.1"/>
    <property type="molecule type" value="Genomic_DNA"/>
</dbReference>
<evidence type="ECO:0000256" key="2">
    <source>
        <dbReference type="PIRSR" id="PIRSR640198-2"/>
    </source>
</evidence>
<dbReference type="InterPro" id="IPR036597">
    <property type="entry name" value="Fido-like_dom_sf"/>
</dbReference>
<feature type="binding site" evidence="2">
    <location>
        <begin position="172"/>
        <end position="175"/>
    </location>
    <ligand>
        <name>ATP</name>
        <dbReference type="ChEBI" id="CHEBI:30616"/>
    </ligand>
</feature>
<dbReference type="RefSeq" id="WP_147845903.1">
    <property type="nucleotide sequence ID" value="NZ_VDUZ01000004.1"/>
</dbReference>
<feature type="active site" evidence="1">
    <location>
        <position position="219"/>
    </location>
</feature>
<feature type="domain" description="Fido" evidence="3">
    <location>
        <begin position="125"/>
        <end position="299"/>
    </location>
</feature>
<dbReference type="Proteomes" id="UP000321638">
    <property type="component" value="Unassembled WGS sequence"/>
</dbReference>
<evidence type="ECO:0000313" key="5">
    <source>
        <dbReference type="Proteomes" id="UP000321638"/>
    </source>
</evidence>
<dbReference type="OrthoDB" id="9813719at2"/>
<evidence type="ECO:0000256" key="1">
    <source>
        <dbReference type="PIRSR" id="PIRSR640198-1"/>
    </source>
</evidence>
<keyword evidence="2" id="KW-0067">ATP-binding</keyword>
<dbReference type="Gene3D" id="1.10.3290.10">
    <property type="entry name" value="Fido-like domain"/>
    <property type="match status" value="1"/>
</dbReference>